<dbReference type="GeneID" id="28959018"/>
<evidence type="ECO:0000313" key="2">
    <source>
        <dbReference type="Proteomes" id="UP000009097"/>
    </source>
</evidence>
<dbReference type="Proteomes" id="UP000009097">
    <property type="component" value="Unassembled WGS sequence"/>
</dbReference>
<reference evidence="1" key="1">
    <citation type="submission" date="2007-04" db="EMBL/GenBank/DDBJ databases">
        <authorList>
            <consortium name="The Broad Institute Genome Sequencing Platform"/>
            <person name="Birren B."/>
            <person name="Lander E."/>
            <person name="Galagan J."/>
            <person name="Nusbaum C."/>
            <person name="Devon K."/>
            <person name="Ma L.-J."/>
            <person name="Jaffe D."/>
            <person name="Butler J."/>
            <person name="Alvarez P."/>
            <person name="Gnerre S."/>
            <person name="Grabherr M."/>
            <person name="Kleber M."/>
            <person name="Mauceli E."/>
            <person name="Brockman W."/>
            <person name="MacCallum I.A."/>
            <person name="Young S."/>
            <person name="LaButti K."/>
            <person name="DeCaprio D."/>
            <person name="Crawford M."/>
            <person name="Koehrsen M."/>
            <person name="Engels R."/>
            <person name="Montgomery P."/>
            <person name="Pearson M."/>
            <person name="Howarth C."/>
            <person name="Larson L."/>
            <person name="White J."/>
            <person name="O'Leary S."/>
            <person name="Kodira C."/>
            <person name="Zeng Q."/>
            <person name="Yandava C."/>
            <person name="Alvarado L."/>
            <person name="Kistler C."/>
            <person name="Shim W.-B."/>
            <person name="Kang S."/>
            <person name="Woloshuk C."/>
        </authorList>
    </citation>
    <scope>NUCLEOTIDE SEQUENCE</scope>
    <source>
        <strain evidence="1">4287</strain>
    </source>
</reference>
<dbReference type="AlphaFoldDB" id="A0A0J9WI53"/>
<proteinExistence type="predicted"/>
<dbReference type="KEGG" id="fox:FOXG_18312"/>
<evidence type="ECO:0000313" key="1">
    <source>
        <dbReference type="EMBL" id="KNA97931.1"/>
    </source>
</evidence>
<accession>A0A0J9WI53</accession>
<reference evidence="1" key="2">
    <citation type="journal article" date="2010" name="Nature">
        <title>Comparative genomics reveals mobile pathogenicity chromosomes in Fusarium.</title>
        <authorList>
            <person name="Ma L.J."/>
            <person name="van der Does H.C."/>
            <person name="Borkovich K.A."/>
            <person name="Coleman J.J."/>
            <person name="Daboussi M.J."/>
            <person name="Di Pietro A."/>
            <person name="Dufresne M."/>
            <person name="Freitag M."/>
            <person name="Grabherr M."/>
            <person name="Henrissat B."/>
            <person name="Houterman P.M."/>
            <person name="Kang S."/>
            <person name="Shim W.B."/>
            <person name="Woloshuk C."/>
            <person name="Xie X."/>
            <person name="Xu J.R."/>
            <person name="Antoniw J."/>
            <person name="Baker S.E."/>
            <person name="Bluhm B.H."/>
            <person name="Breakspear A."/>
            <person name="Brown D.W."/>
            <person name="Butchko R.A."/>
            <person name="Chapman S."/>
            <person name="Coulson R."/>
            <person name="Coutinho P.M."/>
            <person name="Danchin E.G."/>
            <person name="Diener A."/>
            <person name="Gale L.R."/>
            <person name="Gardiner D.M."/>
            <person name="Goff S."/>
            <person name="Hammond-Kosack K.E."/>
            <person name="Hilburn K."/>
            <person name="Hua-Van A."/>
            <person name="Jonkers W."/>
            <person name="Kazan K."/>
            <person name="Kodira C.D."/>
            <person name="Koehrsen M."/>
            <person name="Kumar L."/>
            <person name="Lee Y.H."/>
            <person name="Li L."/>
            <person name="Manners J.M."/>
            <person name="Miranda-Saavedra D."/>
            <person name="Mukherjee M."/>
            <person name="Park G."/>
            <person name="Park J."/>
            <person name="Park S.Y."/>
            <person name="Proctor R.H."/>
            <person name="Regev A."/>
            <person name="Ruiz-Roldan M.C."/>
            <person name="Sain D."/>
            <person name="Sakthikumar S."/>
            <person name="Sykes S."/>
            <person name="Schwartz D.C."/>
            <person name="Turgeon B.G."/>
            <person name="Wapinski I."/>
            <person name="Yoder O."/>
            <person name="Young S."/>
            <person name="Zeng Q."/>
            <person name="Zhou S."/>
            <person name="Galagan J."/>
            <person name="Cuomo C.A."/>
            <person name="Kistler H.C."/>
            <person name="Rep M."/>
        </authorList>
    </citation>
    <scope>NUCLEOTIDE SEQUENCE [LARGE SCALE GENOMIC DNA]</scope>
    <source>
        <strain evidence="1">4287</strain>
    </source>
</reference>
<sequence length="57" mass="6280">MHLATQDLCTNQDVIVKSQRLKLATATPQSQLEETCEGQYSLTDALLSQTVVQDDEA</sequence>
<dbReference type="RefSeq" id="XP_018235977.1">
    <property type="nucleotide sequence ID" value="XM_018398379.1"/>
</dbReference>
<protein>
    <submittedName>
        <fullName evidence="1">Uncharacterized protein</fullName>
    </submittedName>
</protein>
<organism evidence="1 2">
    <name type="scientific">Fusarium oxysporum f. sp. lycopersici (strain 4287 / CBS 123668 / FGSC 9935 / NRRL 34936)</name>
    <name type="common">Fusarium vascular wilt of tomato</name>
    <dbReference type="NCBI Taxonomy" id="426428"/>
    <lineage>
        <taxon>Eukaryota</taxon>
        <taxon>Fungi</taxon>
        <taxon>Dikarya</taxon>
        <taxon>Ascomycota</taxon>
        <taxon>Pezizomycotina</taxon>
        <taxon>Sordariomycetes</taxon>
        <taxon>Hypocreomycetidae</taxon>
        <taxon>Hypocreales</taxon>
        <taxon>Nectriaceae</taxon>
        <taxon>Fusarium</taxon>
        <taxon>Fusarium oxysporum species complex</taxon>
    </lineage>
</organism>
<dbReference type="EMBL" id="DS231697">
    <property type="protein sequence ID" value="KNA97931.1"/>
    <property type="molecule type" value="Genomic_DNA"/>
</dbReference>
<dbReference type="VEuPathDB" id="FungiDB:FOXG_18312"/>
<gene>
    <name evidence="1" type="ORF">FOXG_18312</name>
</gene>
<name>A0A0J9WI53_FUSO4</name>